<gene>
    <name evidence="3" type="ORF">MAE02_25130</name>
</gene>
<feature type="region of interest" description="Disordered" evidence="1">
    <location>
        <begin position="123"/>
        <end position="166"/>
    </location>
</feature>
<keyword evidence="2" id="KW-0812">Transmembrane</keyword>
<evidence type="ECO:0000256" key="1">
    <source>
        <dbReference type="SAM" id="MobiDB-lite"/>
    </source>
</evidence>
<feature type="compositionally biased region" description="Basic and acidic residues" evidence="1">
    <location>
        <begin position="151"/>
        <end position="166"/>
    </location>
</feature>
<name>A0A512BSN5_9HYPH</name>
<evidence type="ECO:0000313" key="4">
    <source>
        <dbReference type="Proteomes" id="UP000321085"/>
    </source>
</evidence>
<feature type="transmembrane region" description="Helical" evidence="2">
    <location>
        <begin position="41"/>
        <end position="64"/>
    </location>
</feature>
<feature type="transmembrane region" description="Helical" evidence="2">
    <location>
        <begin position="12"/>
        <end position="35"/>
    </location>
</feature>
<sequence>MRWRPVVANIGWGHESLSIGIITTAIILIVGYVIITRVIGLAFRFLVPLVLIAVLAGAGVFSGLMPNGPERHTPYSQAQHRSGDDAGGLGDLRLRDVADMAVAAVRDFLLGGLALLNRIADQEPPGQARSLEEDARLPRARPPEEPSDLYDDQRPRDWRSRSEQTY</sequence>
<evidence type="ECO:0000256" key="2">
    <source>
        <dbReference type="SAM" id="Phobius"/>
    </source>
</evidence>
<organism evidence="3 4">
    <name type="scientific">Microvirga aerophila</name>
    <dbReference type="NCBI Taxonomy" id="670291"/>
    <lineage>
        <taxon>Bacteria</taxon>
        <taxon>Pseudomonadati</taxon>
        <taxon>Pseudomonadota</taxon>
        <taxon>Alphaproteobacteria</taxon>
        <taxon>Hyphomicrobiales</taxon>
        <taxon>Methylobacteriaceae</taxon>
        <taxon>Microvirga</taxon>
    </lineage>
</organism>
<keyword evidence="2" id="KW-0472">Membrane</keyword>
<keyword evidence="2" id="KW-1133">Transmembrane helix</keyword>
<accession>A0A512BSN5</accession>
<comment type="caution">
    <text evidence="3">The sequence shown here is derived from an EMBL/GenBank/DDBJ whole genome shotgun (WGS) entry which is preliminary data.</text>
</comment>
<feature type="compositionally biased region" description="Basic and acidic residues" evidence="1">
    <location>
        <begin position="130"/>
        <end position="144"/>
    </location>
</feature>
<keyword evidence="4" id="KW-1185">Reference proteome</keyword>
<evidence type="ECO:0000313" key="3">
    <source>
        <dbReference type="EMBL" id="GEO14817.1"/>
    </source>
</evidence>
<dbReference type="AlphaFoldDB" id="A0A512BSN5"/>
<reference evidence="3 4" key="1">
    <citation type="submission" date="2019-07" db="EMBL/GenBank/DDBJ databases">
        <title>Whole genome shotgun sequence of Microvirga aerophila NBRC 106136.</title>
        <authorList>
            <person name="Hosoyama A."/>
            <person name="Uohara A."/>
            <person name="Ohji S."/>
            <person name="Ichikawa N."/>
        </authorList>
    </citation>
    <scope>NUCLEOTIDE SEQUENCE [LARGE SCALE GENOMIC DNA]</scope>
    <source>
        <strain evidence="3 4">NBRC 106136</strain>
    </source>
</reference>
<dbReference type="EMBL" id="BJYU01000030">
    <property type="protein sequence ID" value="GEO14817.1"/>
    <property type="molecule type" value="Genomic_DNA"/>
</dbReference>
<proteinExistence type="predicted"/>
<dbReference type="Proteomes" id="UP000321085">
    <property type="component" value="Unassembled WGS sequence"/>
</dbReference>
<protein>
    <submittedName>
        <fullName evidence="3">Uncharacterized protein</fullName>
    </submittedName>
</protein>